<dbReference type="eggNOG" id="ENOG502ZIXE">
    <property type="taxonomic scope" value="Bacteria"/>
</dbReference>
<dbReference type="HOGENOM" id="CLU_2587514_0_0_5"/>
<evidence type="ECO:0000313" key="2">
    <source>
        <dbReference type="Proteomes" id="UP000006230"/>
    </source>
</evidence>
<dbReference type="OrthoDB" id="4633492at2"/>
<dbReference type="RefSeq" id="WP_007799760.1">
    <property type="nucleotide sequence ID" value="NZ_DS022276.1"/>
</dbReference>
<reference evidence="1 2" key="1">
    <citation type="journal article" date="2010" name="J. Bacteriol.">
        <title>Genome sequences of Pelagibaca bermudensis HTCC2601T and Maritimibacter alkaliphilus HTCC2654T, the type strains of two marine Roseobacter genera.</title>
        <authorList>
            <person name="Thrash J.C."/>
            <person name="Cho J.C."/>
            <person name="Ferriera S."/>
            <person name="Johnson J."/>
            <person name="Vergin K.L."/>
            <person name="Giovannoni S.J."/>
        </authorList>
    </citation>
    <scope>NUCLEOTIDE SEQUENCE [LARGE SCALE GENOMIC DNA]</scope>
    <source>
        <strain evidence="2">DSM 26914 / JCM 13377 / KCTC 12554 / HTCC2601</strain>
    </source>
</reference>
<evidence type="ECO:0000313" key="1">
    <source>
        <dbReference type="EMBL" id="EAU45098.1"/>
    </source>
</evidence>
<gene>
    <name evidence="1" type="ORF">R2601_22966</name>
</gene>
<dbReference type="EMBL" id="AATQ01000032">
    <property type="protein sequence ID" value="EAU45098.1"/>
    <property type="molecule type" value="Genomic_DNA"/>
</dbReference>
<comment type="caution">
    <text evidence="1">The sequence shown here is derived from an EMBL/GenBank/DDBJ whole genome shotgun (WGS) entry which is preliminary data.</text>
</comment>
<protein>
    <submittedName>
        <fullName evidence="1">Uncharacterized protein</fullName>
    </submittedName>
</protein>
<dbReference type="STRING" id="314265.R2601_22966"/>
<dbReference type="Proteomes" id="UP000006230">
    <property type="component" value="Unassembled WGS sequence"/>
</dbReference>
<sequence length="80" mass="8773">MTFSTWIDTFAAEKGLDLERLIEVEGPSGTNFMPAEIVIEAMKSAPASEQRQLRATIVRLDFAAAPIEPFLDHLAQALAI</sequence>
<proteinExistence type="predicted"/>
<keyword evidence="2" id="KW-1185">Reference proteome</keyword>
<name>Q0FLK0_SALBH</name>
<accession>Q0FLK0</accession>
<dbReference type="AlphaFoldDB" id="Q0FLK0"/>
<organism evidence="1 2">
    <name type="scientific">Salipiger bermudensis (strain DSM 26914 / JCM 13377 / KCTC 12554 / HTCC2601)</name>
    <name type="common">Pelagibaca bermudensis</name>
    <dbReference type="NCBI Taxonomy" id="314265"/>
    <lineage>
        <taxon>Bacteria</taxon>
        <taxon>Pseudomonadati</taxon>
        <taxon>Pseudomonadota</taxon>
        <taxon>Alphaproteobacteria</taxon>
        <taxon>Rhodobacterales</taxon>
        <taxon>Roseobacteraceae</taxon>
        <taxon>Salipiger</taxon>
    </lineage>
</organism>